<feature type="region of interest" description="Disordered" evidence="4">
    <location>
        <begin position="2529"/>
        <end position="2567"/>
    </location>
</feature>
<dbReference type="PROSITE" id="PS50088">
    <property type="entry name" value="ANK_REPEAT"/>
    <property type="match status" value="1"/>
</dbReference>
<dbReference type="InterPro" id="IPR036770">
    <property type="entry name" value="Ankyrin_rpt-contain_sf"/>
</dbReference>
<dbReference type="Proteomes" id="UP000649617">
    <property type="component" value="Unassembled WGS sequence"/>
</dbReference>
<dbReference type="SUPFAM" id="SSF47473">
    <property type="entry name" value="EF-hand"/>
    <property type="match status" value="1"/>
</dbReference>
<dbReference type="GO" id="GO:0032012">
    <property type="term" value="P:regulation of ARF protein signal transduction"/>
    <property type="evidence" value="ECO:0007669"/>
    <property type="project" value="InterPro"/>
</dbReference>
<feature type="compositionally biased region" description="Low complexity" evidence="4">
    <location>
        <begin position="2529"/>
        <end position="2538"/>
    </location>
</feature>
<keyword evidence="1" id="KW-0677">Repeat</keyword>
<keyword evidence="8" id="KW-1185">Reference proteome</keyword>
<feature type="repeat" description="ANK" evidence="3">
    <location>
        <begin position="142"/>
        <end position="174"/>
    </location>
</feature>
<dbReference type="InterPro" id="IPR052628">
    <property type="entry name" value="CFAP70"/>
</dbReference>
<evidence type="ECO:0000256" key="4">
    <source>
        <dbReference type="SAM" id="MobiDB-lite"/>
    </source>
</evidence>
<feature type="domain" description="SEC7" evidence="5">
    <location>
        <begin position="275"/>
        <end position="492"/>
    </location>
</feature>
<dbReference type="PANTHER" id="PTHR44314:SF1">
    <property type="entry name" value="CILIA- AND FLAGELLA-ASSOCIATED PROTEIN 70"/>
    <property type="match status" value="1"/>
</dbReference>
<dbReference type="GO" id="GO:0005085">
    <property type="term" value="F:guanyl-nucleotide exchange factor activity"/>
    <property type="evidence" value="ECO:0007669"/>
    <property type="project" value="InterPro"/>
</dbReference>
<dbReference type="Pfam" id="PF12796">
    <property type="entry name" value="Ank_2"/>
    <property type="match status" value="1"/>
</dbReference>
<feature type="region of interest" description="Disordered" evidence="4">
    <location>
        <begin position="1177"/>
        <end position="1204"/>
    </location>
</feature>
<dbReference type="GO" id="GO:0060271">
    <property type="term" value="P:cilium assembly"/>
    <property type="evidence" value="ECO:0007669"/>
    <property type="project" value="TreeGrafter"/>
</dbReference>
<dbReference type="GO" id="GO:0005509">
    <property type="term" value="F:calcium ion binding"/>
    <property type="evidence" value="ECO:0007669"/>
    <property type="project" value="InterPro"/>
</dbReference>
<dbReference type="PANTHER" id="PTHR44314">
    <property type="entry name" value="CILIA- AND FLAGELLA-ASSOCIATED PROTEIN 70"/>
    <property type="match status" value="1"/>
</dbReference>
<accession>A0A812UPZ0</accession>
<proteinExistence type="predicted"/>
<evidence type="ECO:0000313" key="8">
    <source>
        <dbReference type="Proteomes" id="UP000649617"/>
    </source>
</evidence>
<feature type="domain" description="EF-hand" evidence="6">
    <location>
        <begin position="1277"/>
        <end position="1312"/>
    </location>
</feature>
<dbReference type="InterPro" id="IPR036188">
    <property type="entry name" value="FAD/NAD-bd_sf"/>
</dbReference>
<dbReference type="InterPro" id="IPR011992">
    <property type="entry name" value="EF-hand-dom_pair"/>
</dbReference>
<evidence type="ECO:0000256" key="1">
    <source>
        <dbReference type="ARBA" id="ARBA00022737"/>
    </source>
</evidence>
<dbReference type="Gene3D" id="1.25.40.10">
    <property type="entry name" value="Tetratricopeptide repeat domain"/>
    <property type="match status" value="1"/>
</dbReference>
<evidence type="ECO:0000256" key="2">
    <source>
        <dbReference type="ARBA" id="ARBA00022803"/>
    </source>
</evidence>
<feature type="region of interest" description="Disordered" evidence="4">
    <location>
        <begin position="1053"/>
        <end position="1089"/>
    </location>
</feature>
<dbReference type="GO" id="GO:0003341">
    <property type="term" value="P:cilium movement"/>
    <property type="evidence" value="ECO:0007669"/>
    <property type="project" value="TreeGrafter"/>
</dbReference>
<dbReference type="InterPro" id="IPR035999">
    <property type="entry name" value="Sec7_dom_sf"/>
</dbReference>
<evidence type="ECO:0000259" key="5">
    <source>
        <dbReference type="PROSITE" id="PS50190"/>
    </source>
</evidence>
<protein>
    <submittedName>
        <fullName evidence="7">ARFGEF2 protein</fullName>
    </submittedName>
</protein>
<dbReference type="PROSITE" id="PS50190">
    <property type="entry name" value="SEC7"/>
    <property type="match status" value="1"/>
</dbReference>
<dbReference type="EMBL" id="CAJNIZ010039557">
    <property type="protein sequence ID" value="CAE7591598.1"/>
    <property type="molecule type" value="Genomic_DNA"/>
</dbReference>
<feature type="region of interest" description="Disordered" evidence="4">
    <location>
        <begin position="1725"/>
        <end position="1747"/>
    </location>
</feature>
<dbReference type="InterPro" id="IPR011990">
    <property type="entry name" value="TPR-like_helical_dom_sf"/>
</dbReference>
<feature type="compositionally biased region" description="Low complexity" evidence="4">
    <location>
        <begin position="1192"/>
        <end position="1204"/>
    </location>
</feature>
<dbReference type="InterPro" id="IPR002110">
    <property type="entry name" value="Ankyrin_rpt"/>
</dbReference>
<dbReference type="SUPFAM" id="SSF48403">
    <property type="entry name" value="Ankyrin repeat"/>
    <property type="match status" value="1"/>
</dbReference>
<dbReference type="InterPro" id="IPR023394">
    <property type="entry name" value="Sec7_C_sf"/>
</dbReference>
<dbReference type="SUPFAM" id="SSF51971">
    <property type="entry name" value="Nucleotide-binding domain"/>
    <property type="match status" value="1"/>
</dbReference>
<sequence length="2567" mass="279505">MGNHALCGEKGKCGGQCSQLTISQSLESIIEEPEPSGAVFADTLQGLNAIDRNLLLFCASSNLAGVRWLLVLGANRRVTDQKGTTCLHAACRSGSSSIVEVLVLLEEESGAVSTSASTVERHDEDLATDTGGIGGLQATDEAGWTPLHVAAFMGRQDVVKVLLRNGANTLARTNKGQFAVDLCSDVATRRLLQKEMRAMSDVTLGVQFPDDRSFSQANQEVTLQALQVEGTVLSRSCVASPSREIRFEPFFVPRAPLLVEEDVELEFAELCAYLGCQIFDSSPGRGLAFLVVTGSVRDYPIDLVGFIRTTKLSPIQVGTFLGEDFSLSKILRMEFLNSVCLTSTGVVSALRTGLTGLKVPPDLQKMNRLLGSLSEVWWRQQLRAAKLINRKKDKASSPSKSQDILIEESVDMAVDVATDELRGTNLKAILPSINSLHQLLFSTVMLHWNLHAPLPPSQKLDFDAWAALNRSGTKEDVPDWVLEPIYAAVARAPLEELSLDLDETRQVTSTSYFDVQELAVASALGWVQVFADGLPALPGAPRFRPVSFVECMQAAGMICESTASARMQSGKGQLEQAVDGSPVAKAQGILDDHSASVWLSLRGPVLLFEMDAGPGLNPFAFLYVKCVKLTAIDPPRLTFTIERGDGSGDTSEAASGNSGLQLVVLLQDGRFQAFHVKKLVMRVSDASALKTWVEAISSANELCGEISDDDSHVMGPKPASLLLCEPRALSKLSERGERLYRSKTGQPRRHSFCTVMRAGKENRGALPLANARGLGISATAPAEDDEVDVVVIGSIAPAMHLGWLLQHVFGQEDPGSGFGGLACAGMLARAGREVLVVESHSVPGGVAALLVVQMWRIRPVLSNRTKQAGINEKSQVFETFWSMVPDFFVQGRVRFVRFAGWRYDHANAWFQIVRGPAVKQGIVFHIEIAQAQGLPKPEVTFIQIAGLGLEEAEAAGGKKKKNEDDSRPASIDPPTALCRIARQRLLDSVCTPMRLKLFRNGPTPVALAEASLDLSALIHDTAVLEVDVDLKWAEPLLGELRAEFEQERAAAAEAAAAKAAEAEAEADAEVQETPKEEEPAPTFSEPPPGRLLLKISTAAPIGRILCPEDLHDWAVLTVRLDGLYHLPQKLLEAGGPLPEPGTAEGPLETHPLRYCMRVLGCDFNAGQLVLPHIDLPPEEGEAKPEGVEEPAVEAAEPETPASPEPDISFDIGMEEFQESLMRAGFPGKDGPAVFNFLCRPRTGLGGRIGLQDFLRLLEITVPATPQQLIELHSLLVEKHENLETAFSALDTETEGFLTRQSFAAGIEQLGVSKEAEEIEALFVALDSSRAGYVAREDFRVLGVTKRLKDLEAAARAYRWLLSASGSLHSLLQQVDAQNAGAITRDAFVSAAAQLGFADEEALDHAFAFACLVETDVSVTLGHQAFQSLALLESVSSIPESLAALETLLFGEEGFLGNPGEAALQMLLDDPHAASISCPEFLAGIASLDAAGTMADAQALFFVLDSAVEGKLGADALASLQAVNSTEQWRRLAACRSFIESGFGGIDHTTFKALFDSHAEHFLEAEESLPRVEWSSSEVKAYRGREWLQRLLNTLSDDRGRNAAADSLSQTGGTWLYMFPVLEGQAAVDFKELPEAQAPLAKLARWHHAQAFLDLRRILAPPDACKGPEVEFRAFLTQVGAQPAGEFGDEEYSTPPFKACQTYVKGILRLDRPLMRLCPRDVRPALQPSGEPYIPPPPEKRPPPTVNEELEKEASKVIARLSFEFAQWCHEAGYEEAKLGANATPVLGHKGVNRGAFLQWLQEDGTAFKDLGNKLRPAIVRLMRAENKTGPSCGLNGNENDARYSYLYVYILKHLFRALNADVEKHRRLRDEQLWRSPQAQPDNAQDADAAQDSQKQDELLKRLIFEHELVGAGHRAREVYEEWLALEHNVENGEAWCSFARFLMRCGQSQLDAERVLRCAISLRSGKEGPELLEVSFLACLLQNQGQPCSLDTEEVRTARFEAALAMMECYTDRHAFDRMPMYVLFLIFAVEAHALQTQAAAAEGEEAAMMADQGDRLSAEACKYLELARSSPDRWTRTLDSGLQGKPRFLELEALVAKEQINRGEVPEVPADKPSEPEAWHPAKRAVFPDAKSLRRVPESEDANALELVDLMLHFGLPDHATFLLTHAAQAYGFVAPSTAASERCQLQLLKAAMLSKDWPGAETIVENLFGSRGADRTPEAHSLLGECRFRAAREAGANSAGYQPALEAFETALSFIVKPEVEVQPAPGPSPMEDPVLHLRVAKILHLQAEEQGFEDAAVVARAIKHYKKSVMVAPTAEAWKCIGLCTYRRVQFETSRVRRDRKLQEASKYLQEANMLDKERPDILAWLTICAVELGNVQIAKQGFRQLMQFEDLLESSVALELARIFLRFSNEQKASEWGGERGRLVQDGRYAKEAAMVAKMILARAEVGEARQILAWSLALDGEHAAAAGEFCAAMPLLVVQDPNTLDQAAEMARHCASMVPGEPQLVAMVEEAIGAAIEQQAAHADAASSAFEGVSEDGQAPELEAEAAPADAESPGAPPESS</sequence>
<dbReference type="Gene3D" id="3.50.50.60">
    <property type="entry name" value="FAD/NAD(P)-binding domain"/>
    <property type="match status" value="1"/>
</dbReference>
<dbReference type="Pfam" id="PF13450">
    <property type="entry name" value="NAD_binding_8"/>
    <property type="match status" value="1"/>
</dbReference>
<keyword evidence="2" id="KW-0802">TPR repeat</keyword>
<dbReference type="OrthoDB" id="1924787at2759"/>
<keyword evidence="3" id="KW-0040">ANK repeat</keyword>
<dbReference type="Gene3D" id="1.10.1000.11">
    <property type="entry name" value="Arf Nucleotide-binding Site Opener,domain 2"/>
    <property type="match status" value="1"/>
</dbReference>
<dbReference type="SMART" id="SM00222">
    <property type="entry name" value="Sec7"/>
    <property type="match status" value="1"/>
</dbReference>
<evidence type="ECO:0000313" key="7">
    <source>
        <dbReference type="EMBL" id="CAE7591598.1"/>
    </source>
</evidence>
<feature type="compositionally biased region" description="Low complexity" evidence="4">
    <location>
        <begin position="2545"/>
        <end position="2560"/>
    </location>
</feature>
<dbReference type="InterPro" id="IPR002048">
    <property type="entry name" value="EF_hand_dom"/>
</dbReference>
<dbReference type="GO" id="GO:0031514">
    <property type="term" value="C:motile cilium"/>
    <property type="evidence" value="ECO:0007669"/>
    <property type="project" value="TreeGrafter"/>
</dbReference>
<dbReference type="Gene3D" id="1.25.40.20">
    <property type="entry name" value="Ankyrin repeat-containing domain"/>
    <property type="match status" value="1"/>
</dbReference>
<dbReference type="PROSITE" id="PS50222">
    <property type="entry name" value="EF_HAND_2"/>
    <property type="match status" value="1"/>
</dbReference>
<comment type="caution">
    <text evidence="7">The sequence shown here is derived from an EMBL/GenBank/DDBJ whole genome shotgun (WGS) entry which is preliminary data.</text>
</comment>
<dbReference type="InterPro" id="IPR000904">
    <property type="entry name" value="Sec7_dom"/>
</dbReference>
<gene>
    <name evidence="7" type="primary">ARFGEF2</name>
    <name evidence="7" type="ORF">SPIL2461_LOCUS15763</name>
</gene>
<dbReference type="Pfam" id="PF01369">
    <property type="entry name" value="Sec7"/>
    <property type="match status" value="1"/>
</dbReference>
<dbReference type="SUPFAM" id="SSF48425">
    <property type="entry name" value="Sec7 domain"/>
    <property type="match status" value="1"/>
</dbReference>
<evidence type="ECO:0000256" key="3">
    <source>
        <dbReference type="PROSITE-ProRule" id="PRU00023"/>
    </source>
</evidence>
<dbReference type="Gene3D" id="1.10.238.10">
    <property type="entry name" value="EF-hand"/>
    <property type="match status" value="1"/>
</dbReference>
<name>A0A812UPZ0_SYMPI</name>
<dbReference type="SMART" id="SM00248">
    <property type="entry name" value="ANK"/>
    <property type="match status" value="2"/>
</dbReference>
<reference evidence="7" key="1">
    <citation type="submission" date="2021-02" db="EMBL/GenBank/DDBJ databases">
        <authorList>
            <person name="Dougan E. K."/>
            <person name="Rhodes N."/>
            <person name="Thang M."/>
            <person name="Chan C."/>
        </authorList>
    </citation>
    <scope>NUCLEOTIDE SEQUENCE</scope>
</reference>
<organism evidence="7 8">
    <name type="scientific">Symbiodinium pilosum</name>
    <name type="common">Dinoflagellate</name>
    <dbReference type="NCBI Taxonomy" id="2952"/>
    <lineage>
        <taxon>Eukaryota</taxon>
        <taxon>Sar</taxon>
        <taxon>Alveolata</taxon>
        <taxon>Dinophyceae</taxon>
        <taxon>Suessiales</taxon>
        <taxon>Symbiodiniaceae</taxon>
        <taxon>Symbiodinium</taxon>
    </lineage>
</organism>
<evidence type="ECO:0000259" key="6">
    <source>
        <dbReference type="PROSITE" id="PS50222"/>
    </source>
</evidence>
<dbReference type="GO" id="GO:0070062">
    <property type="term" value="C:extracellular exosome"/>
    <property type="evidence" value="ECO:0007669"/>
    <property type="project" value="TreeGrafter"/>
</dbReference>
<dbReference type="PROSITE" id="PS50297">
    <property type="entry name" value="ANK_REP_REGION"/>
    <property type="match status" value="1"/>
</dbReference>